<keyword evidence="4" id="KW-0804">Transcription</keyword>
<dbReference type="InParanoid" id="F4S764"/>
<evidence type="ECO:0000256" key="6">
    <source>
        <dbReference type="SAM" id="MobiDB-lite"/>
    </source>
</evidence>
<keyword evidence="5" id="KW-0539">Nucleus</keyword>
<evidence type="ECO:0000313" key="8">
    <source>
        <dbReference type="Proteomes" id="UP000001072"/>
    </source>
</evidence>
<dbReference type="GO" id="GO:0006338">
    <property type="term" value="P:chromatin remodeling"/>
    <property type="evidence" value="ECO:0007669"/>
    <property type="project" value="InterPro"/>
</dbReference>
<dbReference type="eggNOG" id="KOG1649">
    <property type="taxonomic scope" value="Eukaryota"/>
</dbReference>
<name>F4S764_MELLP</name>
<evidence type="ECO:0000256" key="2">
    <source>
        <dbReference type="ARBA" id="ARBA00010239"/>
    </source>
</evidence>
<reference evidence="8" key="1">
    <citation type="journal article" date="2011" name="Proc. Natl. Acad. Sci. U.S.A.">
        <title>Obligate biotrophy features unraveled by the genomic analysis of rust fungi.</title>
        <authorList>
            <person name="Duplessis S."/>
            <person name="Cuomo C.A."/>
            <person name="Lin Y.-C."/>
            <person name="Aerts A."/>
            <person name="Tisserant E."/>
            <person name="Veneault-Fourrey C."/>
            <person name="Joly D.L."/>
            <person name="Hacquard S."/>
            <person name="Amselem J."/>
            <person name="Cantarel B.L."/>
            <person name="Chiu R."/>
            <person name="Coutinho P.M."/>
            <person name="Feau N."/>
            <person name="Field M."/>
            <person name="Frey P."/>
            <person name="Gelhaye E."/>
            <person name="Goldberg J."/>
            <person name="Grabherr M.G."/>
            <person name="Kodira C.D."/>
            <person name="Kohler A."/>
            <person name="Kuees U."/>
            <person name="Lindquist E.A."/>
            <person name="Lucas S.M."/>
            <person name="Mago R."/>
            <person name="Mauceli E."/>
            <person name="Morin E."/>
            <person name="Murat C."/>
            <person name="Pangilinan J.L."/>
            <person name="Park R."/>
            <person name="Pearson M."/>
            <person name="Quesneville H."/>
            <person name="Rouhier N."/>
            <person name="Sakthikumar S."/>
            <person name="Salamov A.A."/>
            <person name="Schmutz J."/>
            <person name="Selles B."/>
            <person name="Shapiro H."/>
            <person name="Tanguay P."/>
            <person name="Tuskan G.A."/>
            <person name="Henrissat B."/>
            <person name="Van de Peer Y."/>
            <person name="Rouze P."/>
            <person name="Ellis J.G."/>
            <person name="Dodds P.N."/>
            <person name="Schein J.E."/>
            <person name="Zhong S."/>
            <person name="Hamelin R.C."/>
            <person name="Grigoriev I.V."/>
            <person name="Szabo L.J."/>
            <person name="Martin F."/>
        </authorList>
    </citation>
    <scope>NUCLEOTIDE SEQUENCE [LARGE SCALE GENOMIC DNA]</scope>
    <source>
        <strain evidence="8">98AG31 / pathotype 3-4-7</strain>
    </source>
</reference>
<organism evidence="8">
    <name type="scientific">Melampsora larici-populina (strain 98AG31 / pathotype 3-4-7)</name>
    <name type="common">Poplar leaf rust fungus</name>
    <dbReference type="NCBI Taxonomy" id="747676"/>
    <lineage>
        <taxon>Eukaryota</taxon>
        <taxon>Fungi</taxon>
        <taxon>Dikarya</taxon>
        <taxon>Basidiomycota</taxon>
        <taxon>Pucciniomycotina</taxon>
        <taxon>Pucciniomycetes</taxon>
        <taxon>Pucciniales</taxon>
        <taxon>Melampsoraceae</taxon>
        <taxon>Melampsora</taxon>
    </lineage>
</organism>
<dbReference type="GeneID" id="18926195"/>
<dbReference type="GO" id="GO:0000228">
    <property type="term" value="C:nuclear chromosome"/>
    <property type="evidence" value="ECO:0007669"/>
    <property type="project" value="InterPro"/>
</dbReference>
<proteinExistence type="inferred from homology"/>
<feature type="region of interest" description="Disordered" evidence="6">
    <location>
        <begin position="1"/>
        <end position="35"/>
    </location>
</feature>
<accession>F4S764</accession>
<feature type="region of interest" description="Disordered" evidence="6">
    <location>
        <begin position="247"/>
        <end position="275"/>
    </location>
</feature>
<dbReference type="OrthoDB" id="10258327at2759"/>
<dbReference type="AlphaFoldDB" id="F4S764"/>
<evidence type="ECO:0000313" key="7">
    <source>
        <dbReference type="EMBL" id="EGF99455.1"/>
    </source>
</evidence>
<keyword evidence="3" id="KW-0805">Transcription regulation</keyword>
<protein>
    <recommendedName>
        <fullName evidence="9">SNF5-domain-containing protein</fullName>
    </recommendedName>
</protein>
<evidence type="ECO:0000256" key="4">
    <source>
        <dbReference type="ARBA" id="ARBA00023163"/>
    </source>
</evidence>
<feature type="compositionally biased region" description="Polar residues" evidence="6">
    <location>
        <begin position="1"/>
        <end position="19"/>
    </location>
</feature>
<dbReference type="STRING" id="747676.F4S764"/>
<feature type="compositionally biased region" description="Polar residues" evidence="6">
    <location>
        <begin position="26"/>
        <end position="35"/>
    </location>
</feature>
<evidence type="ECO:0000256" key="3">
    <source>
        <dbReference type="ARBA" id="ARBA00023015"/>
    </source>
</evidence>
<evidence type="ECO:0008006" key="9">
    <source>
        <dbReference type="Google" id="ProtNLM"/>
    </source>
</evidence>
<dbReference type="InterPro" id="IPR006939">
    <property type="entry name" value="SNF5"/>
</dbReference>
<dbReference type="Proteomes" id="UP000001072">
    <property type="component" value="Unassembled WGS sequence"/>
</dbReference>
<dbReference type="Pfam" id="PF04855">
    <property type="entry name" value="SNF5"/>
    <property type="match status" value="1"/>
</dbReference>
<dbReference type="VEuPathDB" id="FungiDB:MELLADRAFT_118286"/>
<sequence>MNPANFYQLNNQTPSQFDSNNNNNNKQTSLPSNRSTWSILPESNQALKPFHSLSIKPFQQALFTTYPSRLRLGTTSLVQPIITNTYIQQRTDRAHSPLDHHHHHTNNLGTSHSSQFHLVPGSVSDLGRRTRKVVNYSEHDSKLPEFELETSLDERKPLTARQKAWNVNQNTSSSSLAIKNSSSHQNFNNITTNTTNTKRLEALKKRKYGDGKIYLDLEPPAKLIKVQKRIRKPIGIMNLLSLDEKNEAPLEEDDQDLKEKVDGEEGDGDGDGEDRLVPIRIEFDTEEIRVRDVFTWNLSEKRISPETFAIEFCHDLDISPVQYVPKIIEQINFQLKEFSTISNLKLLPNQTELDQMKLEELEGIEPDLRVIINLDVQIQTLHLVDKIEWDLASNLTPELFTKQYISELSLPTSSLPIISHCIHEEIFKYKKECVSIGLISKNYLHSRKHQAHQNQRFESSDPLLRERFSLQKGCRRLEGVWRDWNECNLFGPKLEYLNGEDLEWIEIEKERLIRRARRETARVGRRR</sequence>
<dbReference type="KEGG" id="mlr:MELLADRAFT_118286"/>
<evidence type="ECO:0000256" key="1">
    <source>
        <dbReference type="ARBA" id="ARBA00004123"/>
    </source>
</evidence>
<feature type="compositionally biased region" description="Polar residues" evidence="6">
    <location>
        <begin position="106"/>
        <end position="115"/>
    </location>
</feature>
<dbReference type="RefSeq" id="XP_007417258.1">
    <property type="nucleotide sequence ID" value="XM_007417196.1"/>
</dbReference>
<comment type="similarity">
    <text evidence="2">Belongs to the SNF5 family.</text>
</comment>
<dbReference type="EMBL" id="GL883158">
    <property type="protein sequence ID" value="EGF99455.1"/>
    <property type="molecule type" value="Genomic_DNA"/>
</dbReference>
<keyword evidence="8" id="KW-1185">Reference proteome</keyword>
<evidence type="ECO:0000256" key="5">
    <source>
        <dbReference type="ARBA" id="ARBA00023242"/>
    </source>
</evidence>
<dbReference type="HOGENOM" id="CLU_032229_1_0_1"/>
<dbReference type="PANTHER" id="PTHR10019">
    <property type="entry name" value="SNF5"/>
    <property type="match status" value="1"/>
</dbReference>
<feature type="region of interest" description="Disordered" evidence="6">
    <location>
        <begin position="93"/>
        <end position="115"/>
    </location>
</feature>
<gene>
    <name evidence="7" type="ORF">MELLADRAFT_118286</name>
</gene>
<comment type="subcellular location">
    <subcellularLocation>
        <location evidence="1">Nucleus</location>
    </subcellularLocation>
</comment>